<name>A0A1I1CP92_9PSEU</name>
<sequence length="266" mass="29012">MRIISVLLAVAAVATGCAGTPAQEETAPVEQLRVRVEAELPHDTKAFTQGLELRDGTLYEGTGLVGRSSLRAGPPGERPELTAELPSPLFGEGITVVDDRIWQLTWQNGLAIEWDRERLTERRRVPYQGEGWGLCHQPGSGRLVMSDGSARLTFRDPRTFAELGSVTVRADGREYGQLNELECVGDEVYANVWHSDRILRIDPADGSVTAEIDASGLLTADERDSADVLNGIAAVPGSDQFLLTGKLWPKMFRVTLVPADGRVIHK</sequence>
<protein>
    <submittedName>
        <fullName evidence="2">Glutamine cyclotransferase</fullName>
    </submittedName>
</protein>
<dbReference type="Proteomes" id="UP000243799">
    <property type="component" value="Unassembled WGS sequence"/>
</dbReference>
<dbReference type="GO" id="GO:0016603">
    <property type="term" value="F:glutaminyl-peptide cyclotransferase activity"/>
    <property type="evidence" value="ECO:0007669"/>
    <property type="project" value="InterPro"/>
</dbReference>
<evidence type="ECO:0000256" key="1">
    <source>
        <dbReference type="SAM" id="SignalP"/>
    </source>
</evidence>
<dbReference type="SUPFAM" id="SSF50969">
    <property type="entry name" value="YVTN repeat-like/Quinoprotein amine dehydrogenase"/>
    <property type="match status" value="1"/>
</dbReference>
<reference evidence="3" key="1">
    <citation type="submission" date="2016-10" db="EMBL/GenBank/DDBJ databases">
        <authorList>
            <person name="Varghese N."/>
            <person name="Submissions S."/>
        </authorList>
    </citation>
    <scope>NUCLEOTIDE SEQUENCE [LARGE SCALE GENOMIC DNA]</scope>
    <source>
        <strain evidence="3">CGMCC 4.3568</strain>
    </source>
</reference>
<dbReference type="InterPro" id="IPR007788">
    <property type="entry name" value="QCT"/>
</dbReference>
<proteinExistence type="predicted"/>
<dbReference type="AlphaFoldDB" id="A0A1I1CP92"/>
<feature type="signal peptide" evidence="1">
    <location>
        <begin position="1"/>
        <end position="22"/>
    </location>
</feature>
<dbReference type="PANTHER" id="PTHR31270:SF1">
    <property type="entry name" value="GLUTAMINYL-PEPTIDE CYCLOTRANSFERASE"/>
    <property type="match status" value="1"/>
</dbReference>
<organism evidence="2 3">
    <name type="scientific">Amycolatopsis marina</name>
    <dbReference type="NCBI Taxonomy" id="490629"/>
    <lineage>
        <taxon>Bacteria</taxon>
        <taxon>Bacillati</taxon>
        <taxon>Actinomycetota</taxon>
        <taxon>Actinomycetes</taxon>
        <taxon>Pseudonocardiales</taxon>
        <taxon>Pseudonocardiaceae</taxon>
        <taxon>Amycolatopsis</taxon>
    </lineage>
</organism>
<gene>
    <name evidence="2" type="ORF">SAMN05216266_13031</name>
</gene>
<keyword evidence="3" id="KW-1185">Reference proteome</keyword>
<dbReference type="InterPro" id="IPR011044">
    <property type="entry name" value="Quino_amine_DH_bsu"/>
</dbReference>
<evidence type="ECO:0000313" key="3">
    <source>
        <dbReference type="Proteomes" id="UP000243799"/>
    </source>
</evidence>
<keyword evidence="2" id="KW-0808">Transferase</keyword>
<dbReference type="Pfam" id="PF05096">
    <property type="entry name" value="Glu_cyclase_2"/>
    <property type="match status" value="1"/>
</dbReference>
<dbReference type="EMBL" id="FOKG01000030">
    <property type="protein sequence ID" value="SFB62253.1"/>
    <property type="molecule type" value="Genomic_DNA"/>
</dbReference>
<dbReference type="PROSITE" id="PS51257">
    <property type="entry name" value="PROKAR_LIPOPROTEIN"/>
    <property type="match status" value="1"/>
</dbReference>
<keyword evidence="1" id="KW-0732">Signal</keyword>
<feature type="chain" id="PRO_5038566532" evidence="1">
    <location>
        <begin position="23"/>
        <end position="266"/>
    </location>
</feature>
<dbReference type="STRING" id="490629.SAMN05216266_13031"/>
<accession>A0A1I1CP92</accession>
<dbReference type="PANTHER" id="PTHR31270">
    <property type="entry name" value="GLUTAMINYL-PEPTIDE CYCLOTRANSFERASE"/>
    <property type="match status" value="1"/>
</dbReference>
<evidence type="ECO:0000313" key="2">
    <source>
        <dbReference type="EMBL" id="SFB62253.1"/>
    </source>
</evidence>